<feature type="domain" description="Leucine-binding protein" evidence="3">
    <location>
        <begin position="25"/>
        <end position="313"/>
    </location>
</feature>
<name>A0A7Z0IJ48_9MICO</name>
<gene>
    <name evidence="4" type="ORF">BJY26_003372</name>
</gene>
<protein>
    <submittedName>
        <fullName evidence="4">ABC-type branched-subunit amino acid transport system substrate-binding protein</fullName>
    </submittedName>
</protein>
<dbReference type="InterPro" id="IPR028082">
    <property type="entry name" value="Peripla_BP_I"/>
</dbReference>
<dbReference type="Gene3D" id="3.40.50.2300">
    <property type="match status" value="2"/>
</dbReference>
<evidence type="ECO:0000259" key="3">
    <source>
        <dbReference type="Pfam" id="PF13458"/>
    </source>
</evidence>
<comment type="similarity">
    <text evidence="1">Belongs to the leucine-binding protein family.</text>
</comment>
<dbReference type="PANTHER" id="PTHR47628:SF1">
    <property type="entry name" value="ALIPHATIC AMIDASE EXPRESSION-REGULATING PROTEIN"/>
    <property type="match status" value="1"/>
</dbReference>
<dbReference type="AlphaFoldDB" id="A0A7Z0IJ48"/>
<comment type="caution">
    <text evidence="4">The sequence shown here is derived from an EMBL/GenBank/DDBJ whole genome shotgun (WGS) entry which is preliminary data.</text>
</comment>
<sequence>MSANPSLLFPSEIILAGRQSGRLVIGLLVPLSGIMGAIGPSTVNCAQLAAEEASSRGNGRLVDLLLIDAGRTRAEVEREISALVSSGLVDGIVGCHTSDIRASVVRAVNARVPYVFTPPREFERIGSRSSYLLGPAPDCQLAASLRWFHEYQHIRRWALIGSDYVWPRHVHRAARAILGDFGLEVTYERTVRFGDVDAESIIHQMQNTRSQGLIVSLVGRDAVEFHRQFAAHGRASSIPRLCTSFDEDSLLAVGGDSTGALFAAMPSFLTDGDERHQKLLAAYENRFGAFAPSLGAYSESVYDGVHLMSSLRMARNGDQPSLIPLANGMVRRRDDMWQSSPLGAPGRAMTLGQANGTAMNVVQRFALA</sequence>
<organism evidence="4 5">
    <name type="scientific">Spelaeicoccus albus</name>
    <dbReference type="NCBI Taxonomy" id="1280376"/>
    <lineage>
        <taxon>Bacteria</taxon>
        <taxon>Bacillati</taxon>
        <taxon>Actinomycetota</taxon>
        <taxon>Actinomycetes</taxon>
        <taxon>Micrococcales</taxon>
        <taxon>Brevibacteriaceae</taxon>
        <taxon>Spelaeicoccus</taxon>
    </lineage>
</organism>
<dbReference type="EMBL" id="JACBZP010000001">
    <property type="protein sequence ID" value="NYI69066.1"/>
    <property type="molecule type" value="Genomic_DNA"/>
</dbReference>
<evidence type="ECO:0000313" key="5">
    <source>
        <dbReference type="Proteomes" id="UP000539111"/>
    </source>
</evidence>
<dbReference type="Pfam" id="PF13458">
    <property type="entry name" value="Peripla_BP_6"/>
    <property type="match status" value="1"/>
</dbReference>
<dbReference type="InterPro" id="IPR028081">
    <property type="entry name" value="Leu-bd"/>
</dbReference>
<keyword evidence="5" id="KW-1185">Reference proteome</keyword>
<evidence type="ECO:0000256" key="1">
    <source>
        <dbReference type="ARBA" id="ARBA00010062"/>
    </source>
</evidence>
<accession>A0A7Z0IJ48</accession>
<evidence type="ECO:0000256" key="2">
    <source>
        <dbReference type="ARBA" id="ARBA00022729"/>
    </source>
</evidence>
<dbReference type="Proteomes" id="UP000539111">
    <property type="component" value="Unassembled WGS sequence"/>
</dbReference>
<evidence type="ECO:0000313" key="4">
    <source>
        <dbReference type="EMBL" id="NYI69066.1"/>
    </source>
</evidence>
<dbReference type="SUPFAM" id="SSF53822">
    <property type="entry name" value="Periplasmic binding protein-like I"/>
    <property type="match status" value="1"/>
</dbReference>
<reference evidence="4 5" key="1">
    <citation type="submission" date="2020-07" db="EMBL/GenBank/DDBJ databases">
        <title>Sequencing the genomes of 1000 actinobacteria strains.</title>
        <authorList>
            <person name="Klenk H.-P."/>
        </authorList>
    </citation>
    <scope>NUCLEOTIDE SEQUENCE [LARGE SCALE GENOMIC DNA]</scope>
    <source>
        <strain evidence="4 5">DSM 26341</strain>
    </source>
</reference>
<keyword evidence="2" id="KW-0732">Signal</keyword>
<dbReference type="RefSeq" id="WP_179429340.1">
    <property type="nucleotide sequence ID" value="NZ_JACBZP010000001.1"/>
</dbReference>
<dbReference type="PANTHER" id="PTHR47628">
    <property type="match status" value="1"/>
</dbReference>
<proteinExistence type="inferred from homology"/>